<dbReference type="GeneID" id="28760939"/>
<sequence length="225" mass="23662">MVYTQILALAALPATFALPNPQIFSPPPETRYCAVVDKTEETNGPSWQTGRSVDGGGGTSTLLPSPTHLLTPNPAVSFESSHSTGYQWQIGGEIGLSAGTPVSLGAAAGFSVAEQVTDSIAEASDAECPDGPWHCSAIYYPWGVKVSGHMQKQGLNDGCETESLGSFTHDIEDGQPWEAWVPKKDEGGVGFGTVEVCTCQNLEHWADEGHPALLCPEQCAKGADS</sequence>
<accession>A0A177D1F0</accession>
<gene>
    <name evidence="3" type="ORF">CC84DRAFT_1160249</name>
</gene>
<dbReference type="AlphaFoldDB" id="A0A177D1F0"/>
<proteinExistence type="predicted"/>
<dbReference type="OrthoDB" id="3534704at2759"/>
<name>A0A177D1F0_9PLEO</name>
<dbReference type="InParanoid" id="A0A177D1F0"/>
<evidence type="ECO:0000256" key="2">
    <source>
        <dbReference type="SAM" id="SignalP"/>
    </source>
</evidence>
<organism evidence="3 4">
    <name type="scientific">Paraphaeosphaeria sporulosa</name>
    <dbReference type="NCBI Taxonomy" id="1460663"/>
    <lineage>
        <taxon>Eukaryota</taxon>
        <taxon>Fungi</taxon>
        <taxon>Dikarya</taxon>
        <taxon>Ascomycota</taxon>
        <taxon>Pezizomycotina</taxon>
        <taxon>Dothideomycetes</taxon>
        <taxon>Pleosporomycetidae</taxon>
        <taxon>Pleosporales</taxon>
        <taxon>Massarineae</taxon>
        <taxon>Didymosphaeriaceae</taxon>
        <taxon>Paraphaeosphaeria</taxon>
    </lineage>
</organism>
<protein>
    <submittedName>
        <fullName evidence="3">Uncharacterized protein</fullName>
    </submittedName>
</protein>
<feature type="chain" id="PRO_5008058869" evidence="2">
    <location>
        <begin position="18"/>
        <end position="225"/>
    </location>
</feature>
<dbReference type="RefSeq" id="XP_018043367.1">
    <property type="nucleotide sequence ID" value="XM_018177453.1"/>
</dbReference>
<evidence type="ECO:0000256" key="1">
    <source>
        <dbReference type="SAM" id="MobiDB-lite"/>
    </source>
</evidence>
<reference evidence="3 4" key="1">
    <citation type="submission" date="2016-05" db="EMBL/GenBank/DDBJ databases">
        <title>Comparative analysis of secretome profiles of manganese(II)-oxidizing ascomycete fungi.</title>
        <authorList>
            <consortium name="DOE Joint Genome Institute"/>
            <person name="Zeiner C.A."/>
            <person name="Purvine S.O."/>
            <person name="Zink E.M."/>
            <person name="Wu S."/>
            <person name="Pasa-Tolic L."/>
            <person name="Chaput D.L."/>
            <person name="Haridas S."/>
            <person name="Grigoriev I.V."/>
            <person name="Santelli C.M."/>
            <person name="Hansel C.M."/>
        </authorList>
    </citation>
    <scope>NUCLEOTIDE SEQUENCE [LARGE SCALE GENOMIC DNA]</scope>
    <source>
        <strain evidence="3 4">AP3s5-JAC2a</strain>
    </source>
</reference>
<feature type="region of interest" description="Disordered" evidence="1">
    <location>
        <begin position="41"/>
        <end position="66"/>
    </location>
</feature>
<evidence type="ECO:0000313" key="3">
    <source>
        <dbReference type="EMBL" id="OAG13002.1"/>
    </source>
</evidence>
<keyword evidence="4" id="KW-1185">Reference proteome</keyword>
<dbReference type="EMBL" id="KV441548">
    <property type="protein sequence ID" value="OAG13002.1"/>
    <property type="molecule type" value="Genomic_DNA"/>
</dbReference>
<evidence type="ECO:0000313" key="4">
    <source>
        <dbReference type="Proteomes" id="UP000077069"/>
    </source>
</evidence>
<keyword evidence="2" id="KW-0732">Signal</keyword>
<feature type="signal peptide" evidence="2">
    <location>
        <begin position="1"/>
        <end position="17"/>
    </location>
</feature>
<dbReference type="Proteomes" id="UP000077069">
    <property type="component" value="Unassembled WGS sequence"/>
</dbReference>
<feature type="compositionally biased region" description="Polar residues" evidence="1">
    <location>
        <begin position="42"/>
        <end position="51"/>
    </location>
</feature>